<keyword evidence="16" id="KW-1207">Sterol metabolism</keyword>
<comment type="similarity">
    <text evidence="4">Belongs to the WD repeat SCAP family.</text>
</comment>
<feature type="transmembrane region" description="Helical" evidence="23">
    <location>
        <begin position="431"/>
        <end position="452"/>
    </location>
</feature>
<evidence type="ECO:0000256" key="17">
    <source>
        <dbReference type="ARBA" id="ARBA00023180"/>
    </source>
</evidence>
<dbReference type="PROSITE" id="PS50082">
    <property type="entry name" value="WD_REPEATS_2"/>
    <property type="match status" value="1"/>
</dbReference>
<feature type="transmembrane region" description="Helical" evidence="23">
    <location>
        <begin position="604"/>
        <end position="622"/>
    </location>
</feature>
<evidence type="ECO:0000256" key="14">
    <source>
        <dbReference type="ARBA" id="ARBA00023121"/>
    </source>
</evidence>
<keyword evidence="14" id="KW-0446">Lipid-binding</keyword>
<evidence type="ECO:0000256" key="15">
    <source>
        <dbReference type="ARBA" id="ARBA00023136"/>
    </source>
</evidence>
<gene>
    <name evidence="25" type="ORF">MBM_03700</name>
</gene>
<evidence type="ECO:0000256" key="23">
    <source>
        <dbReference type="SAM" id="Phobius"/>
    </source>
</evidence>
<feature type="transmembrane region" description="Helical" evidence="23">
    <location>
        <begin position="534"/>
        <end position="558"/>
    </location>
</feature>
<feature type="repeat" description="WD" evidence="21">
    <location>
        <begin position="776"/>
        <end position="816"/>
    </location>
</feature>
<feature type="region of interest" description="Disordered" evidence="22">
    <location>
        <begin position="1107"/>
        <end position="1142"/>
    </location>
</feature>
<evidence type="ECO:0000256" key="8">
    <source>
        <dbReference type="ARBA" id="ARBA00022692"/>
    </source>
</evidence>
<evidence type="ECO:0000256" key="18">
    <source>
        <dbReference type="ARBA" id="ARBA00023221"/>
    </source>
</evidence>
<sequence>MMSPGMMEWVLDWGLMAMLDVVPSLLSPDLAAISSRDLGTTVRSHAGFNFGFGFGLPILLAIAIAVAIAIALTVAVAVALAVDCLSAQPIFPSVLALGTVYLLLASAVTNNPASMIWYLLYPFRGTTEPPNLDNKHPLRSAFTRYGNHAARHPAITLLVSVATAAILIIPFPFLYTNNFVNGASNLPHHVWTSAQPFEGNAATRPDVVMRSVWVHGSYMKALEPHVLLSALEIQDELLGPTINFNPRRPLEQFGPIAPSARLTPDMRDSLHAVHGLSNSSWFFHSPLQYWSCDGEKIAGDRDIILTVNEHCRQSTSVNVTLRHSIVFSGKRFEDHRLVAADALVITLVHMLDSPVGRQWERQAEDLALKSGGKWRIYPENGRSWTSTLYEFRFQPLSLKDDIVFGVNYFVITLYFLWRISKLRALKSRLGLLLAVLSQIGVSIMSSFTICAVLKIDLSKIPRGLYPLVILVIGLENIFRLINAVITTPSSCATPFRIGEALGQTAHVAIAGASQNLFILWGLSKYVSPHIKACCTFAAFALLFDFFYLLTFFTGVLSIDVRRTELGDSLNSAATLSRPTSPQTQPKQTWMGGILRAESAFSTRIAGTIVMTGSILIAQWHFFDSETFFQTVLRIFRVAKPQAQLPRSSQASLLSVDIHQARTPTAWLRMQDHKTAYEVIQVVKPHANSYIARVHDPLIFVLDGSDRTPNQFGVRPFLPAAYDFARNRMGVFIMTVLVLVAAVSMLMNYLLWDGESPEGEIDARPEDEPLLNVKTLPAGHNLDIVLLTASRDGVLASVGLDRLVRIWDLRRGVMSHVVQDYDSPVDPFPVVAIAIDRDSNWLALLSGRDRVYTWNIPERRWGPSMHVVVKGKKPVAFCFGRDETEFIDPLIIVRQNGKMTELHVESDRSTEVLICHSPLVCVRQHFEKPNATSAHPPARIITSSKKGCVHVASHFKSGWVSEGFDISCPPNDPAINSILPLPSLSAFLAVRTSSVDLVDLVTHKITHTFVTQTMRHDSLRCFHSTRRRPQCGSVGLASLAIAYAHAETGNVILQSYLPRHEGDTICFRDPYTPGSKTCCLWRETVEHRYEIESPGEWDALMTGHLIGVRKREPPPKEAKSSLPDNAGLRRRGGPSRTRMSETPLSWADDDDVWEVWSISGRGERNVTPLCGDAERDHLLVSGLGPMHTMGGRTVVVGLGNVIKVLTVGNDHFGRGGSSTDDSMFVGMTASRRKKVPRPRVETTA</sequence>
<feature type="transmembrane region" description="Helical" evidence="23">
    <location>
        <begin position="55"/>
        <end position="82"/>
    </location>
</feature>
<evidence type="ECO:0000259" key="24">
    <source>
        <dbReference type="PROSITE" id="PS50156"/>
    </source>
</evidence>
<dbReference type="PANTHER" id="PTHR46378:SF1">
    <property type="entry name" value="STEROL REGULATORY ELEMENT-BINDING PROTEIN CLEAVAGE-ACTIVATING PROTEIN"/>
    <property type="match status" value="1"/>
</dbReference>
<keyword evidence="13" id="KW-0443">Lipid metabolism</keyword>
<dbReference type="GO" id="GO:0032934">
    <property type="term" value="F:sterol binding"/>
    <property type="evidence" value="ECO:0007669"/>
    <property type="project" value="InterPro"/>
</dbReference>
<keyword evidence="18" id="KW-0753">Steroid metabolism</keyword>
<accession>K1XB20</accession>
<comment type="subcellular location">
    <subcellularLocation>
        <location evidence="2">Cytoplasmic vesicle</location>
        <location evidence="2">COPII-coated vesicle membrane</location>
        <topology evidence="2">Multi-pass membrane protein</topology>
    </subcellularLocation>
    <subcellularLocation>
        <location evidence="1">Endoplasmic reticulum membrane</location>
        <topology evidence="1">Multi-pass membrane protein</topology>
    </subcellularLocation>
    <subcellularLocation>
        <location evidence="3">Golgi apparatus membrane</location>
        <topology evidence="3">Multi-pass membrane protein</topology>
    </subcellularLocation>
</comment>
<dbReference type="Gene3D" id="2.130.10.10">
    <property type="entry name" value="YVTN repeat-like/Quinoprotein amine dehydrogenase"/>
    <property type="match status" value="1"/>
</dbReference>
<evidence type="ECO:0000256" key="22">
    <source>
        <dbReference type="SAM" id="MobiDB-lite"/>
    </source>
</evidence>
<evidence type="ECO:0000256" key="5">
    <source>
        <dbReference type="ARBA" id="ARBA00019541"/>
    </source>
</evidence>
<evidence type="ECO:0000256" key="9">
    <source>
        <dbReference type="ARBA" id="ARBA00022737"/>
    </source>
</evidence>
<dbReference type="InterPro" id="IPR015943">
    <property type="entry name" value="WD40/YVTN_repeat-like_dom_sf"/>
</dbReference>
<dbReference type="HOGENOM" id="CLU_004183_0_0_1"/>
<feature type="transmembrane region" description="Helical" evidence="23">
    <location>
        <begin position="154"/>
        <end position="175"/>
    </location>
</feature>
<evidence type="ECO:0000313" key="25">
    <source>
        <dbReference type="EMBL" id="EKD17928.1"/>
    </source>
</evidence>
<evidence type="ECO:0000256" key="19">
    <source>
        <dbReference type="ARBA" id="ARBA00023329"/>
    </source>
</evidence>
<dbReference type="EMBL" id="JH921434">
    <property type="protein sequence ID" value="EKD17928.1"/>
    <property type="molecule type" value="Genomic_DNA"/>
</dbReference>
<dbReference type="GO" id="GO:0012507">
    <property type="term" value="C:ER to Golgi transport vesicle membrane"/>
    <property type="evidence" value="ECO:0007669"/>
    <property type="project" value="UniProtKB-SubCell"/>
</dbReference>
<dbReference type="GO" id="GO:0000139">
    <property type="term" value="C:Golgi membrane"/>
    <property type="evidence" value="ECO:0007669"/>
    <property type="project" value="UniProtKB-SubCell"/>
</dbReference>
<keyword evidence="9" id="KW-0677">Repeat</keyword>
<dbReference type="InterPro" id="IPR001680">
    <property type="entry name" value="WD40_rpt"/>
</dbReference>
<feature type="transmembrane region" description="Helical" evidence="23">
    <location>
        <begin position="505"/>
        <end position="522"/>
    </location>
</feature>
<evidence type="ECO:0000256" key="3">
    <source>
        <dbReference type="ARBA" id="ARBA00004653"/>
    </source>
</evidence>
<evidence type="ECO:0000256" key="7">
    <source>
        <dbReference type="ARBA" id="ARBA00022574"/>
    </source>
</evidence>
<keyword evidence="12" id="KW-0333">Golgi apparatus</keyword>
<dbReference type="InterPro" id="IPR019775">
    <property type="entry name" value="WD40_repeat_CS"/>
</dbReference>
<evidence type="ECO:0000256" key="12">
    <source>
        <dbReference type="ARBA" id="ARBA00023034"/>
    </source>
</evidence>
<dbReference type="SMART" id="SM00320">
    <property type="entry name" value="WD40"/>
    <property type="match status" value="2"/>
</dbReference>
<evidence type="ECO:0000256" key="4">
    <source>
        <dbReference type="ARBA" id="ARBA00007410"/>
    </source>
</evidence>
<feature type="compositionally biased region" description="Basic and acidic residues" evidence="22">
    <location>
        <begin position="1108"/>
        <end position="1118"/>
    </location>
</feature>
<keyword evidence="17" id="KW-0325">Glycoprotein</keyword>
<dbReference type="Pfam" id="PF12349">
    <property type="entry name" value="Sterol-sensing"/>
    <property type="match status" value="1"/>
</dbReference>
<dbReference type="PROSITE" id="PS00678">
    <property type="entry name" value="WD_REPEATS_1"/>
    <property type="match status" value="1"/>
</dbReference>
<dbReference type="SUPFAM" id="SSF50978">
    <property type="entry name" value="WD40 repeat-like"/>
    <property type="match status" value="1"/>
</dbReference>
<name>K1XB20_MARBU</name>
<evidence type="ECO:0000256" key="2">
    <source>
        <dbReference type="ARBA" id="ARBA00004557"/>
    </source>
</evidence>
<evidence type="ECO:0000256" key="16">
    <source>
        <dbReference type="ARBA" id="ARBA00023166"/>
    </source>
</evidence>
<dbReference type="InterPro" id="IPR030225">
    <property type="entry name" value="SCAP"/>
</dbReference>
<keyword evidence="7 21" id="KW-0853">WD repeat</keyword>
<feature type="transmembrane region" description="Helical" evidence="23">
    <location>
        <begin position="464"/>
        <end position="485"/>
    </location>
</feature>
<dbReference type="InterPro" id="IPR036322">
    <property type="entry name" value="WD40_repeat_dom_sf"/>
</dbReference>
<feature type="transmembrane region" description="Helical" evidence="23">
    <location>
        <begin position="402"/>
        <end position="419"/>
    </location>
</feature>
<dbReference type="OrthoDB" id="1914839at2759"/>
<organism evidence="25 26">
    <name type="scientific">Marssonina brunnea f. sp. multigermtubi (strain MB_m1)</name>
    <name type="common">Marssonina leaf spot fungus</name>
    <dbReference type="NCBI Taxonomy" id="1072389"/>
    <lineage>
        <taxon>Eukaryota</taxon>
        <taxon>Fungi</taxon>
        <taxon>Dikarya</taxon>
        <taxon>Ascomycota</taxon>
        <taxon>Pezizomycotina</taxon>
        <taxon>Leotiomycetes</taxon>
        <taxon>Helotiales</taxon>
        <taxon>Drepanopezizaceae</taxon>
        <taxon>Drepanopeziza</taxon>
    </lineage>
</organism>
<keyword evidence="26" id="KW-1185">Reference proteome</keyword>
<dbReference type="GO" id="GO:0005789">
    <property type="term" value="C:endoplasmic reticulum membrane"/>
    <property type="evidence" value="ECO:0007669"/>
    <property type="project" value="UniProtKB-SubCell"/>
</dbReference>
<evidence type="ECO:0000256" key="21">
    <source>
        <dbReference type="PROSITE-ProRule" id="PRU00221"/>
    </source>
</evidence>
<feature type="domain" description="SSD" evidence="24">
    <location>
        <begin position="400"/>
        <end position="558"/>
    </location>
</feature>
<dbReference type="PROSITE" id="PS50156">
    <property type="entry name" value="SSD"/>
    <property type="match status" value="1"/>
</dbReference>
<dbReference type="AlphaFoldDB" id="K1XB20"/>
<proteinExistence type="inferred from homology"/>
<keyword evidence="10" id="KW-0256">Endoplasmic reticulum</keyword>
<dbReference type="KEGG" id="mbe:MBM_03700"/>
<dbReference type="InParanoid" id="K1XB20"/>
<keyword evidence="19" id="KW-0968">Cytoplasmic vesicle</keyword>
<comment type="function">
    <text evidence="20">Escort protein required for cholesterol as well as lipid homeostasis. Regulates export of the SCAP-SREBP complex from the endoplasmic reticulum to the Golgi upon low cholesterol, thereby regulating the processing of sterol regulatory element-binding proteins (SREBPs) SREBF1/SREBP1 and SREBF2/SREBP2. At high sterol concentrations, formation of a ternary complex with INSIG (INSIG1 or INSIG2) leads to mask the ER export signal in SCAP, promoting retention of the complex in the endoplasmic reticulum. Low sterol concentrations trigger release of INSIG, a conformational change in the SSD domain of SCAP, unmasking of the ER export signal, promoting recruitment into COPII-coated vesicles and transport of the SCAP-SREBP to the Golgi: in the Golgi, SREBPs are then processed, releasing the transcription factor fragment of SREBPs from the membrane, its import into the nucleus and up-regulation of LDLR, INSIG1 and the mevalonate pathway. Binds cholesterol via its SSD domain.</text>
</comment>
<dbReference type="OMA" id="EFQFRPM"/>
<dbReference type="InterPro" id="IPR053958">
    <property type="entry name" value="HMGCR/SNAP/NPC1-like_SSD"/>
</dbReference>
<feature type="transmembrane region" description="Helical" evidence="23">
    <location>
        <begin position="730"/>
        <end position="751"/>
    </location>
</feature>
<dbReference type="GO" id="GO:0032933">
    <property type="term" value="P:SREBP signaling pathway"/>
    <property type="evidence" value="ECO:0007669"/>
    <property type="project" value="InterPro"/>
</dbReference>
<dbReference type="GO" id="GO:0008203">
    <property type="term" value="P:cholesterol metabolic process"/>
    <property type="evidence" value="ECO:0007669"/>
    <property type="project" value="UniProtKB-KW"/>
</dbReference>
<dbReference type="eggNOG" id="KOG1933">
    <property type="taxonomic scope" value="Eukaryota"/>
</dbReference>
<protein>
    <recommendedName>
        <fullName evidence="5">Sterol regulatory element-binding protein cleavage-activating protein</fullName>
    </recommendedName>
</protein>
<evidence type="ECO:0000256" key="11">
    <source>
        <dbReference type="ARBA" id="ARBA00022989"/>
    </source>
</evidence>
<evidence type="ECO:0000256" key="13">
    <source>
        <dbReference type="ARBA" id="ARBA00023098"/>
    </source>
</evidence>
<dbReference type="GO" id="GO:0032936">
    <property type="term" value="C:SREBP-SCAP complex"/>
    <property type="evidence" value="ECO:0007669"/>
    <property type="project" value="TreeGrafter"/>
</dbReference>
<evidence type="ECO:0000256" key="6">
    <source>
        <dbReference type="ARBA" id="ARBA00022548"/>
    </source>
</evidence>
<reference evidence="25 26" key="1">
    <citation type="journal article" date="2012" name="BMC Genomics">
        <title>Sequencing the genome of Marssonina brunnea reveals fungus-poplar co-evolution.</title>
        <authorList>
            <person name="Zhu S."/>
            <person name="Cao Y.-Z."/>
            <person name="Jiang C."/>
            <person name="Tan B.-Y."/>
            <person name="Wang Z."/>
            <person name="Feng S."/>
            <person name="Zhang L."/>
            <person name="Su X.-H."/>
            <person name="Brejova B."/>
            <person name="Vinar T."/>
            <person name="Xu M."/>
            <person name="Wang M.-X."/>
            <person name="Zhang S.-G."/>
            <person name="Huang M.-R."/>
            <person name="Wu R."/>
            <person name="Zhou Y."/>
        </authorList>
    </citation>
    <scope>NUCLEOTIDE SEQUENCE [LARGE SCALE GENOMIC DNA]</scope>
    <source>
        <strain evidence="25 26">MB_m1</strain>
    </source>
</reference>
<dbReference type="Proteomes" id="UP000006753">
    <property type="component" value="Unassembled WGS sequence"/>
</dbReference>
<dbReference type="GO" id="GO:0045540">
    <property type="term" value="P:regulation of cholesterol biosynthetic process"/>
    <property type="evidence" value="ECO:0007669"/>
    <property type="project" value="TreeGrafter"/>
</dbReference>
<dbReference type="InterPro" id="IPR000731">
    <property type="entry name" value="SSD"/>
</dbReference>
<keyword evidence="6" id="KW-0153">Cholesterol metabolism</keyword>
<dbReference type="PANTHER" id="PTHR46378">
    <property type="entry name" value="STEROL REGULATORY ELEMENT-BINDING PROTEIN CLEAVAGE-ACTIVATING PROTEIN"/>
    <property type="match status" value="1"/>
</dbReference>
<keyword evidence="8 23" id="KW-0812">Transmembrane</keyword>
<evidence type="ECO:0000313" key="26">
    <source>
        <dbReference type="Proteomes" id="UP000006753"/>
    </source>
</evidence>
<evidence type="ECO:0000256" key="20">
    <source>
        <dbReference type="ARBA" id="ARBA00045958"/>
    </source>
</evidence>
<keyword evidence="15 23" id="KW-0472">Membrane</keyword>
<dbReference type="STRING" id="1072389.K1XB20"/>
<evidence type="ECO:0000256" key="10">
    <source>
        <dbReference type="ARBA" id="ARBA00022824"/>
    </source>
</evidence>
<feature type="transmembrane region" description="Helical" evidence="23">
    <location>
        <begin position="94"/>
        <end position="120"/>
    </location>
</feature>
<evidence type="ECO:0000256" key="1">
    <source>
        <dbReference type="ARBA" id="ARBA00004477"/>
    </source>
</evidence>
<keyword evidence="11 23" id="KW-1133">Transmembrane helix</keyword>